<dbReference type="InterPro" id="IPR035906">
    <property type="entry name" value="MetI-like_sf"/>
</dbReference>
<evidence type="ECO:0000256" key="4">
    <source>
        <dbReference type="ARBA" id="ARBA00022692"/>
    </source>
</evidence>
<dbReference type="InterPro" id="IPR045621">
    <property type="entry name" value="BPD_transp_1_N"/>
</dbReference>
<dbReference type="Gene3D" id="1.10.3720.10">
    <property type="entry name" value="MetI-like"/>
    <property type="match status" value="1"/>
</dbReference>
<dbReference type="PANTHER" id="PTHR30465">
    <property type="entry name" value="INNER MEMBRANE ABC TRANSPORTER"/>
    <property type="match status" value="1"/>
</dbReference>
<name>A0ABP7J0C0_9ACTN</name>
<dbReference type="EMBL" id="BAABAH010000016">
    <property type="protein sequence ID" value="GAA3831517.1"/>
    <property type="molecule type" value="Genomic_DNA"/>
</dbReference>
<dbReference type="InterPro" id="IPR000515">
    <property type="entry name" value="MetI-like"/>
</dbReference>
<comment type="similarity">
    <text evidence="7">Belongs to the binding-protein-dependent transport system permease family.</text>
</comment>
<comment type="subcellular location">
    <subcellularLocation>
        <location evidence="1 7">Cell membrane</location>
        <topology evidence="1 7">Multi-pass membrane protein</topology>
    </subcellularLocation>
</comment>
<evidence type="ECO:0000313" key="9">
    <source>
        <dbReference type="EMBL" id="GAA3831517.1"/>
    </source>
</evidence>
<proteinExistence type="inferred from homology"/>
<keyword evidence="6 7" id="KW-0472">Membrane</keyword>
<evidence type="ECO:0000313" key="10">
    <source>
        <dbReference type="Proteomes" id="UP001501821"/>
    </source>
</evidence>
<evidence type="ECO:0000256" key="6">
    <source>
        <dbReference type="ARBA" id="ARBA00023136"/>
    </source>
</evidence>
<feature type="transmembrane region" description="Helical" evidence="7">
    <location>
        <begin position="12"/>
        <end position="30"/>
    </location>
</feature>
<evidence type="ECO:0000256" key="1">
    <source>
        <dbReference type="ARBA" id="ARBA00004651"/>
    </source>
</evidence>
<evidence type="ECO:0000259" key="8">
    <source>
        <dbReference type="PROSITE" id="PS50928"/>
    </source>
</evidence>
<feature type="transmembrane region" description="Helical" evidence="7">
    <location>
        <begin position="198"/>
        <end position="215"/>
    </location>
</feature>
<protein>
    <submittedName>
        <fullName evidence="9">ABC transporter permease subunit</fullName>
    </submittedName>
</protein>
<evidence type="ECO:0000256" key="3">
    <source>
        <dbReference type="ARBA" id="ARBA00022475"/>
    </source>
</evidence>
<comment type="caution">
    <text evidence="9">The sequence shown here is derived from an EMBL/GenBank/DDBJ whole genome shotgun (WGS) entry which is preliminary data.</text>
</comment>
<dbReference type="Pfam" id="PF19300">
    <property type="entry name" value="BPD_transp_1_N"/>
    <property type="match status" value="1"/>
</dbReference>
<accession>A0ABP7J0C0</accession>
<dbReference type="PROSITE" id="PS50928">
    <property type="entry name" value="ABC_TM1"/>
    <property type="match status" value="1"/>
</dbReference>
<organism evidence="9 10">
    <name type="scientific">Nocardioides panacisoli</name>
    <dbReference type="NCBI Taxonomy" id="627624"/>
    <lineage>
        <taxon>Bacteria</taxon>
        <taxon>Bacillati</taxon>
        <taxon>Actinomycetota</taxon>
        <taxon>Actinomycetes</taxon>
        <taxon>Propionibacteriales</taxon>
        <taxon>Nocardioidaceae</taxon>
        <taxon>Nocardioides</taxon>
    </lineage>
</organism>
<keyword evidence="3" id="KW-1003">Cell membrane</keyword>
<feature type="domain" description="ABC transmembrane type-1" evidence="8">
    <location>
        <begin position="116"/>
        <end position="321"/>
    </location>
</feature>
<keyword evidence="2 7" id="KW-0813">Transport</keyword>
<feature type="transmembrane region" description="Helical" evidence="7">
    <location>
        <begin position="153"/>
        <end position="178"/>
    </location>
</feature>
<evidence type="ECO:0000256" key="7">
    <source>
        <dbReference type="RuleBase" id="RU363032"/>
    </source>
</evidence>
<feature type="transmembrane region" description="Helical" evidence="7">
    <location>
        <begin position="255"/>
        <end position="277"/>
    </location>
</feature>
<dbReference type="PANTHER" id="PTHR30465:SF0">
    <property type="entry name" value="OLIGOPEPTIDE TRANSPORT SYSTEM PERMEASE PROTEIN APPB"/>
    <property type="match status" value="1"/>
</dbReference>
<gene>
    <name evidence="9" type="ORF">GCM10022242_36020</name>
</gene>
<feature type="transmembrane region" description="Helical" evidence="7">
    <location>
        <begin position="308"/>
        <end position="328"/>
    </location>
</feature>
<dbReference type="CDD" id="cd06261">
    <property type="entry name" value="TM_PBP2"/>
    <property type="match status" value="1"/>
</dbReference>
<keyword evidence="5 7" id="KW-1133">Transmembrane helix</keyword>
<keyword evidence="10" id="KW-1185">Reference proteome</keyword>
<keyword evidence="4 7" id="KW-0812">Transmembrane</keyword>
<dbReference type="Proteomes" id="UP001501821">
    <property type="component" value="Unassembled WGS sequence"/>
</dbReference>
<sequence>MFSFLVKRILSGSLIIVLVSMLVYLLFFYGPQHPGLELCRRETNNRCGPTSAKLVEVENRLGYNNPVYEEYGKWAKGLVAGRTITVGETAYDCPAPCLGLSFRDRTLVTDQLKTRFPVTLSIAVGGAFLYLLVGVTVGVLAARRRGTLADRMLVSSTLVLSSVPYYLVALLAFLLLTISTHVFPDVVYHPITDNPVKWFSGLLLVWLVLGVYGATSYTRFSRGSMVEALSEDYVRTAKAKGLTARVIVIRHALRAALVPVVTIFGIDFAFLLAGTVFTEKIFQLDGIGKWGLEATYIKDLPVVQATSLVLAVFVVVGNILVDIVYSWLDPRVRLG</sequence>
<dbReference type="Pfam" id="PF00528">
    <property type="entry name" value="BPD_transp_1"/>
    <property type="match status" value="1"/>
</dbReference>
<dbReference type="RefSeq" id="WP_344778058.1">
    <property type="nucleotide sequence ID" value="NZ_BAABAH010000016.1"/>
</dbReference>
<evidence type="ECO:0000256" key="2">
    <source>
        <dbReference type="ARBA" id="ARBA00022448"/>
    </source>
</evidence>
<feature type="transmembrane region" description="Helical" evidence="7">
    <location>
        <begin position="118"/>
        <end position="141"/>
    </location>
</feature>
<evidence type="ECO:0000256" key="5">
    <source>
        <dbReference type="ARBA" id="ARBA00022989"/>
    </source>
</evidence>
<dbReference type="SUPFAM" id="SSF161098">
    <property type="entry name" value="MetI-like"/>
    <property type="match status" value="1"/>
</dbReference>
<reference evidence="10" key="1">
    <citation type="journal article" date="2019" name="Int. J. Syst. Evol. Microbiol.">
        <title>The Global Catalogue of Microorganisms (GCM) 10K type strain sequencing project: providing services to taxonomists for standard genome sequencing and annotation.</title>
        <authorList>
            <consortium name="The Broad Institute Genomics Platform"/>
            <consortium name="The Broad Institute Genome Sequencing Center for Infectious Disease"/>
            <person name="Wu L."/>
            <person name="Ma J."/>
        </authorList>
    </citation>
    <scope>NUCLEOTIDE SEQUENCE [LARGE SCALE GENOMIC DNA]</scope>
    <source>
        <strain evidence="10">JCM 16953</strain>
    </source>
</reference>